<feature type="region of interest" description="Disordered" evidence="2">
    <location>
        <begin position="1184"/>
        <end position="1245"/>
    </location>
</feature>
<feature type="compositionally biased region" description="Polar residues" evidence="2">
    <location>
        <begin position="1191"/>
        <end position="1208"/>
    </location>
</feature>
<dbReference type="InterPro" id="IPR051222">
    <property type="entry name" value="PPR/CCM1_RNA-binding"/>
</dbReference>
<feature type="compositionally biased region" description="Polar residues" evidence="2">
    <location>
        <begin position="1227"/>
        <end position="1245"/>
    </location>
</feature>
<feature type="compositionally biased region" description="Low complexity" evidence="2">
    <location>
        <begin position="120"/>
        <end position="145"/>
    </location>
</feature>
<keyword evidence="1" id="KW-0677">Repeat</keyword>
<feature type="compositionally biased region" description="Basic and acidic residues" evidence="2">
    <location>
        <begin position="258"/>
        <end position="283"/>
    </location>
</feature>
<keyword evidence="4" id="KW-1185">Reference proteome</keyword>
<proteinExistence type="predicted"/>
<feature type="compositionally biased region" description="Low complexity" evidence="2">
    <location>
        <begin position="431"/>
        <end position="444"/>
    </location>
</feature>
<dbReference type="EMBL" id="CAKOGP040002313">
    <property type="protein sequence ID" value="CAJ1966824.1"/>
    <property type="molecule type" value="Genomic_DNA"/>
</dbReference>
<reference evidence="3" key="1">
    <citation type="submission" date="2023-08" db="EMBL/GenBank/DDBJ databases">
        <authorList>
            <person name="Audoor S."/>
            <person name="Bilcke G."/>
        </authorList>
    </citation>
    <scope>NUCLEOTIDE SEQUENCE</scope>
</reference>
<feature type="compositionally biased region" description="Basic residues" evidence="2">
    <location>
        <begin position="1209"/>
        <end position="1226"/>
    </location>
</feature>
<evidence type="ECO:0000256" key="1">
    <source>
        <dbReference type="ARBA" id="ARBA00022737"/>
    </source>
</evidence>
<comment type="caution">
    <text evidence="3">The sequence shown here is derived from an EMBL/GenBank/DDBJ whole genome shotgun (WGS) entry which is preliminary data.</text>
</comment>
<dbReference type="PANTHER" id="PTHR47942:SF63">
    <property type="entry name" value="PENTATRICOPEPTIDE REPEAT-CONTAINING PROTEIN"/>
    <property type="match status" value="1"/>
</dbReference>
<evidence type="ECO:0000313" key="3">
    <source>
        <dbReference type="EMBL" id="CAJ1966824.1"/>
    </source>
</evidence>
<organism evidence="3 4">
    <name type="scientific">Cylindrotheca closterium</name>
    <dbReference type="NCBI Taxonomy" id="2856"/>
    <lineage>
        <taxon>Eukaryota</taxon>
        <taxon>Sar</taxon>
        <taxon>Stramenopiles</taxon>
        <taxon>Ochrophyta</taxon>
        <taxon>Bacillariophyta</taxon>
        <taxon>Bacillariophyceae</taxon>
        <taxon>Bacillariophycidae</taxon>
        <taxon>Bacillariales</taxon>
        <taxon>Bacillariaceae</taxon>
        <taxon>Cylindrotheca</taxon>
    </lineage>
</organism>
<evidence type="ECO:0000313" key="4">
    <source>
        <dbReference type="Proteomes" id="UP001295423"/>
    </source>
</evidence>
<feature type="region of interest" description="Disordered" evidence="2">
    <location>
        <begin position="258"/>
        <end position="299"/>
    </location>
</feature>
<dbReference type="PANTHER" id="PTHR47942">
    <property type="entry name" value="TETRATRICOPEPTIDE REPEAT (TPR)-LIKE SUPERFAMILY PROTEIN-RELATED"/>
    <property type="match status" value="1"/>
</dbReference>
<feature type="region of interest" description="Disordered" evidence="2">
    <location>
        <begin position="418"/>
        <end position="463"/>
    </location>
</feature>
<feature type="region of interest" description="Disordered" evidence="2">
    <location>
        <begin position="116"/>
        <end position="152"/>
    </location>
</feature>
<feature type="compositionally biased region" description="Basic and acidic residues" evidence="2">
    <location>
        <begin position="446"/>
        <end position="458"/>
    </location>
</feature>
<dbReference type="InterPro" id="IPR011990">
    <property type="entry name" value="TPR-like_helical_dom_sf"/>
</dbReference>
<dbReference type="Proteomes" id="UP001295423">
    <property type="component" value="Unassembled WGS sequence"/>
</dbReference>
<protein>
    <submittedName>
        <fullName evidence="3">Uncharacterized protein</fullName>
    </submittedName>
</protein>
<name>A0AAD2JNJ6_9STRA</name>
<accession>A0AAD2JNJ6</accession>
<dbReference type="Gene3D" id="1.25.40.10">
    <property type="entry name" value="Tetratricopeptide repeat domain"/>
    <property type="match status" value="1"/>
</dbReference>
<feature type="region of interest" description="Disordered" evidence="2">
    <location>
        <begin position="1"/>
        <end position="23"/>
    </location>
</feature>
<feature type="compositionally biased region" description="Acidic residues" evidence="2">
    <location>
        <begin position="1"/>
        <end position="14"/>
    </location>
</feature>
<feature type="compositionally biased region" description="Low complexity" evidence="2">
    <location>
        <begin position="284"/>
        <end position="299"/>
    </location>
</feature>
<feature type="compositionally biased region" description="Acidic residues" evidence="2">
    <location>
        <begin position="418"/>
        <end position="430"/>
    </location>
</feature>
<gene>
    <name evidence="3" type="ORF">CYCCA115_LOCUS22407</name>
</gene>
<dbReference type="AlphaFoldDB" id="A0AAD2JNJ6"/>
<evidence type="ECO:0000256" key="2">
    <source>
        <dbReference type="SAM" id="MobiDB-lite"/>
    </source>
</evidence>
<sequence>MADNDSSNEDEAEEDIHNQNNPTFVNQLSNHYWTIHKLTIKDALQTDFIPSGHTDPSTLWTSSFTCPVDGKVYLASGDLPGDEYRVQKTDPDGETRWYYATRKSSRHAAAMQAIGNPNISTSSSSSSSGNSSSSSSETTQETSSSPPIVTPKQNLNTWYQRNHQLNLSDETFRTQKRSIAGSEAHSKAKGGVWWTATFFCPIDPGQEFKSMDMSTMKTAEVLDKIWFRKKSDAIQAAAAHALYIKQLEVAENNKARVGEEDHVGENTEAEGKRQEKGAIEKDQALATTDTIPTTTTEASSATRVPLMTYYQKHHKLNITNDDFVASMASFKGKSIGGNRWTATFLCPVTGERYDSKQLVSVSSPSQCHQDSDGIVWYKRKEDSIVAAALGAMDTLKFKESGVLEPRYCKEDPSESVLVDEESQTLDDNDTVESTTNTSTVISTSAGDDKFESSDVRQVEDEEDDDDDYIIEVVPQGYGFGSKSGMGNGTTTFDLIAETWLQSTNIQPTMDASKPRFDDFSKEKKDAIDRAIAWIEVQRETLDDDDGRRTHFDGNEAETNVKTANLLLESLASANHLLRLSDKPSGIEKAATSVLDYMWSTKSSRPNADSYASYIKCLEAESPSTLSKKVHDLYDAMESRKKYKGGRILPRPNTAVYNSLIQRLAETGTETSIKDIDSKIQPDEETFLSVLSSMKHPSNRTESNVVFDVEKAQKNLEQMKALSVQPTIQAYNAPLRWVGGLAASLSRPYSECAPWDAYESDFQKGFKVLLSDHPLLQEATNVQKWYSSIESGEFGKGIRPNIETMESQIQAWVRTTTRDGLEKACELGEGMINKGDHQLRLQSFHPIMAAWVYSGAGDGPEKVDYWLQRLQSAGLPVVKDGRYRSAPILARLSRQRQLLRDHDVHELASQTTTDFYQMAVESTDHLDKLIADHKQNESFFLEVDSFQLAIRGWKNVGDACARMGDLKGTDEALAAIEEVVRSFDDLVQYLYTSGGETATIQLLHLLNGAPQIYSGALSALKDFDSIHAARDMGDAKPKYLANHLISLERSIRRSEEFRLCTEEMITKANALNPESGPFENGVSLHYEDMFCFSSSTLNQPDVAAAWPAFFIEVTRALDEIKSEPGSSHEVTRICLLVAEVMKKQEMGKISNAKGHVMDVLKSIQQTSPELITLFHAVQRVYYPSRKKHAAGPSSNSQSRTAEMDSFSNRSTRKGLRRRKPMRSKTHQTKSSDVQQNAPQTRQQHAS</sequence>